<evidence type="ECO:0000256" key="1">
    <source>
        <dbReference type="ARBA" id="ARBA00008655"/>
    </source>
</evidence>
<dbReference type="GO" id="GO:0003841">
    <property type="term" value="F:1-acylglycerol-3-phosphate O-acyltransferase activity"/>
    <property type="evidence" value="ECO:0007669"/>
    <property type="project" value="UniProtKB-UniRule"/>
</dbReference>
<accession>A0A0D8ZVW9</accession>
<dbReference type="InterPro" id="IPR002123">
    <property type="entry name" value="Plipid/glycerol_acylTrfase"/>
</dbReference>
<dbReference type="EC" id="2.3.1.51" evidence="4"/>
<dbReference type="NCBIfam" id="TIGR00530">
    <property type="entry name" value="AGP_acyltrn"/>
    <property type="match status" value="1"/>
</dbReference>
<dbReference type="SUPFAM" id="SSF69593">
    <property type="entry name" value="Glycerol-3-phosphate (1)-acyltransferase"/>
    <property type="match status" value="1"/>
</dbReference>
<keyword evidence="2 4" id="KW-0808">Transferase</keyword>
<dbReference type="Proteomes" id="UP000032452">
    <property type="component" value="Unassembled WGS sequence"/>
</dbReference>
<comment type="caution">
    <text evidence="6">The sequence shown here is derived from an EMBL/GenBank/DDBJ whole genome shotgun (WGS) entry which is preliminary data.</text>
</comment>
<evidence type="ECO:0000259" key="5">
    <source>
        <dbReference type="SMART" id="SM00563"/>
    </source>
</evidence>
<keyword evidence="4" id="KW-1208">Phospholipid metabolism</keyword>
<dbReference type="GO" id="GO:0006654">
    <property type="term" value="P:phosphatidic acid biosynthetic process"/>
    <property type="evidence" value="ECO:0007669"/>
    <property type="project" value="TreeGrafter"/>
</dbReference>
<dbReference type="STRING" id="1618023.UH38_04955"/>
<organism evidence="6 7">
    <name type="scientific">Aliterella atlantica CENA595</name>
    <dbReference type="NCBI Taxonomy" id="1618023"/>
    <lineage>
        <taxon>Bacteria</taxon>
        <taxon>Bacillati</taxon>
        <taxon>Cyanobacteriota</taxon>
        <taxon>Cyanophyceae</taxon>
        <taxon>Chroococcidiopsidales</taxon>
        <taxon>Aliterellaceae</taxon>
        <taxon>Aliterella</taxon>
    </lineage>
</organism>
<dbReference type="CDD" id="cd07989">
    <property type="entry name" value="LPLAT_AGPAT-like"/>
    <property type="match status" value="1"/>
</dbReference>
<dbReference type="InterPro" id="IPR004552">
    <property type="entry name" value="AGP_acyltrans"/>
</dbReference>
<dbReference type="OrthoDB" id="9803035at2"/>
<gene>
    <name evidence="6" type="ORF">UH38_04955</name>
</gene>
<dbReference type="PATRIC" id="fig|1618023.3.peg.868"/>
<keyword evidence="4" id="KW-0444">Lipid biosynthesis</keyword>
<keyword evidence="7" id="KW-1185">Reference proteome</keyword>
<comment type="similarity">
    <text evidence="1 4">Belongs to the 1-acyl-sn-glycerol-3-phosphate acyltransferase family.</text>
</comment>
<sequence>MGKSREPAISLFLYHLFKWSVVSPTLHLYLRGRIYGVENVPKRGPLVVVSNHASHFDSPILSCALRRPVAYMAKEELFDIPILGKAIQLYGAYPVSRGAADRSAIRSALKSLDNGWATGLFLEGTRTPDGRITEPKLGAALIAAKAQASILPVSLWGTQGILHRGSPIPHSVPVTVRIGEAIAAPSSTDKLELQAVTQKCALAIKELHDLGR</sequence>
<keyword evidence="4" id="KW-0443">Lipid metabolism</keyword>
<evidence type="ECO:0000256" key="4">
    <source>
        <dbReference type="RuleBase" id="RU361267"/>
    </source>
</evidence>
<comment type="catalytic activity">
    <reaction evidence="4">
        <text>a 1-acyl-sn-glycero-3-phosphate + an acyl-CoA = a 1,2-diacyl-sn-glycero-3-phosphate + CoA</text>
        <dbReference type="Rhea" id="RHEA:19709"/>
        <dbReference type="ChEBI" id="CHEBI:57287"/>
        <dbReference type="ChEBI" id="CHEBI:57970"/>
        <dbReference type="ChEBI" id="CHEBI:58342"/>
        <dbReference type="ChEBI" id="CHEBI:58608"/>
        <dbReference type="EC" id="2.3.1.51"/>
    </reaction>
</comment>
<dbReference type="GO" id="GO:0016020">
    <property type="term" value="C:membrane"/>
    <property type="evidence" value="ECO:0007669"/>
    <property type="project" value="InterPro"/>
</dbReference>
<reference evidence="6 7" key="1">
    <citation type="submission" date="2015-02" db="EMBL/GenBank/DDBJ databases">
        <title>Draft genome of a novel marine cyanobacterium (Chroococcales) isolated from South Atlantic Ocean.</title>
        <authorList>
            <person name="Rigonato J."/>
            <person name="Alvarenga D.O."/>
            <person name="Branco L.H."/>
            <person name="Varani A.M."/>
            <person name="Brandini F.P."/>
            <person name="Fiore M.F."/>
        </authorList>
    </citation>
    <scope>NUCLEOTIDE SEQUENCE [LARGE SCALE GENOMIC DNA]</scope>
    <source>
        <strain evidence="6 7">CENA595</strain>
    </source>
</reference>
<dbReference type="EMBL" id="JYON01000003">
    <property type="protein sequence ID" value="KJH72890.1"/>
    <property type="molecule type" value="Genomic_DNA"/>
</dbReference>
<keyword evidence="3 4" id="KW-0012">Acyltransferase</keyword>
<dbReference type="AlphaFoldDB" id="A0A0D8ZVW9"/>
<dbReference type="PANTHER" id="PTHR10434:SF11">
    <property type="entry name" value="1-ACYL-SN-GLYCEROL-3-PHOSPHATE ACYLTRANSFERASE"/>
    <property type="match status" value="1"/>
</dbReference>
<evidence type="ECO:0000313" key="6">
    <source>
        <dbReference type="EMBL" id="KJH72890.1"/>
    </source>
</evidence>
<proteinExistence type="inferred from homology"/>
<evidence type="ECO:0000256" key="2">
    <source>
        <dbReference type="ARBA" id="ARBA00022679"/>
    </source>
</evidence>
<name>A0A0D8ZVW9_9CYAN</name>
<keyword evidence="4" id="KW-0594">Phospholipid biosynthesis</keyword>
<evidence type="ECO:0000313" key="7">
    <source>
        <dbReference type="Proteomes" id="UP000032452"/>
    </source>
</evidence>
<protein>
    <recommendedName>
        <fullName evidence="4">1-acyl-sn-glycerol-3-phosphate acyltransferase</fullName>
        <ecNumber evidence="4">2.3.1.51</ecNumber>
    </recommendedName>
</protein>
<comment type="domain">
    <text evidence="4">The HXXXXD motif is essential for acyltransferase activity and may constitute the binding site for the phosphate moiety of the glycerol-3-phosphate.</text>
</comment>
<feature type="domain" description="Phospholipid/glycerol acyltransferase" evidence="5">
    <location>
        <begin position="46"/>
        <end position="158"/>
    </location>
</feature>
<dbReference type="SMART" id="SM00563">
    <property type="entry name" value="PlsC"/>
    <property type="match status" value="1"/>
</dbReference>
<dbReference type="Pfam" id="PF01553">
    <property type="entry name" value="Acyltransferase"/>
    <property type="match status" value="1"/>
</dbReference>
<dbReference type="PANTHER" id="PTHR10434">
    <property type="entry name" value="1-ACYL-SN-GLYCEROL-3-PHOSPHATE ACYLTRANSFERASE"/>
    <property type="match status" value="1"/>
</dbReference>
<dbReference type="RefSeq" id="WP_045053509.1">
    <property type="nucleotide sequence ID" value="NZ_CAWMDP010000011.1"/>
</dbReference>
<evidence type="ECO:0000256" key="3">
    <source>
        <dbReference type="ARBA" id="ARBA00023315"/>
    </source>
</evidence>